<organism evidence="4 5">
    <name type="scientific">Cupriavidus malaysiensis</name>
    <dbReference type="NCBI Taxonomy" id="367825"/>
    <lineage>
        <taxon>Bacteria</taxon>
        <taxon>Pseudomonadati</taxon>
        <taxon>Pseudomonadota</taxon>
        <taxon>Betaproteobacteria</taxon>
        <taxon>Burkholderiales</taxon>
        <taxon>Burkholderiaceae</taxon>
        <taxon>Cupriavidus</taxon>
    </lineage>
</organism>
<feature type="repeat" description="TPR" evidence="3">
    <location>
        <begin position="203"/>
        <end position="236"/>
    </location>
</feature>
<dbReference type="PROSITE" id="PS50005">
    <property type="entry name" value="TPR"/>
    <property type="match status" value="1"/>
</dbReference>
<dbReference type="SMART" id="SM00028">
    <property type="entry name" value="TPR"/>
    <property type="match status" value="2"/>
</dbReference>
<evidence type="ECO:0000256" key="2">
    <source>
        <dbReference type="ARBA" id="ARBA00022803"/>
    </source>
</evidence>
<dbReference type="PANTHER" id="PTHR45586">
    <property type="entry name" value="TPR REPEAT-CONTAINING PROTEIN PA4667"/>
    <property type="match status" value="1"/>
</dbReference>
<evidence type="ECO:0000256" key="1">
    <source>
        <dbReference type="ARBA" id="ARBA00022737"/>
    </source>
</evidence>
<dbReference type="InterPro" id="IPR011990">
    <property type="entry name" value="TPR-like_helical_dom_sf"/>
</dbReference>
<evidence type="ECO:0000313" key="5">
    <source>
        <dbReference type="Proteomes" id="UP000177515"/>
    </source>
</evidence>
<dbReference type="RefSeq" id="WP_071073062.1">
    <property type="nucleotide sequence ID" value="NZ_CP017755.1"/>
</dbReference>
<proteinExistence type="predicted"/>
<keyword evidence="5" id="KW-1185">Reference proteome</keyword>
<accession>A0ABM6FF98</accession>
<evidence type="ECO:0000256" key="3">
    <source>
        <dbReference type="PROSITE-ProRule" id="PRU00339"/>
    </source>
</evidence>
<dbReference type="InterPro" id="IPR019734">
    <property type="entry name" value="TPR_rpt"/>
</dbReference>
<dbReference type="PANTHER" id="PTHR45586:SF1">
    <property type="entry name" value="LIPOPOLYSACCHARIDE ASSEMBLY PROTEIN B"/>
    <property type="match status" value="1"/>
</dbReference>
<keyword evidence="1" id="KW-0677">Repeat</keyword>
<dbReference type="SUPFAM" id="SSF48452">
    <property type="entry name" value="TPR-like"/>
    <property type="match status" value="1"/>
</dbReference>
<dbReference type="Gene3D" id="1.10.1660.10">
    <property type="match status" value="1"/>
</dbReference>
<dbReference type="Proteomes" id="UP000177515">
    <property type="component" value="Chromosome 2"/>
</dbReference>
<dbReference type="EMBL" id="CP017755">
    <property type="protein sequence ID" value="AOZ10584.1"/>
    <property type="molecule type" value="Genomic_DNA"/>
</dbReference>
<gene>
    <name evidence="4" type="ORF">BKK80_34135</name>
</gene>
<dbReference type="Pfam" id="PF13432">
    <property type="entry name" value="TPR_16"/>
    <property type="match status" value="1"/>
</dbReference>
<sequence length="269" mass="30058">MQTYSLRDIERLLGIKRSLAAGLIRAGILAPERGARGEWRFSFQDMVLLRTAHSLRDSHIPRRRVIRALKRLHELRSDRPLSGLRLAAVGSHLAVREPHGVWHADTGQFLMDFEPDLMAPEVRDMPKPAAAASDDAVRWFEAGRAAEPLNPADAQTAYRRAIAEAPGYLDAYLNLGCLLCDAGHHGEAVELYRDALVRLGDVPHVYFNLAVALEDLGRDAEALSAYHRCIGLAPDFADAHFNVARLHQALGDAHRAIRHFNQYRRLEST</sequence>
<evidence type="ECO:0008006" key="6">
    <source>
        <dbReference type="Google" id="ProtNLM"/>
    </source>
</evidence>
<protein>
    <recommendedName>
        <fullName evidence="6">Tetratricopeptide repeat protein</fullName>
    </recommendedName>
</protein>
<keyword evidence="2 3" id="KW-0802">TPR repeat</keyword>
<reference evidence="4 5" key="1">
    <citation type="submission" date="2016-10" db="EMBL/GenBank/DDBJ databases">
        <title>Complete genome sequences of three Cupriavidus strains isolated from various Malaysian environments.</title>
        <authorList>
            <person name="Abdullah A.A.-A."/>
            <person name="Shafie N.A.H."/>
            <person name="Lau N.S."/>
        </authorList>
    </citation>
    <scope>NUCLEOTIDE SEQUENCE [LARGE SCALE GENOMIC DNA]</scope>
    <source>
        <strain evidence="4 5">USMAA1020</strain>
    </source>
</reference>
<dbReference type="InterPro" id="IPR051012">
    <property type="entry name" value="CellSynth/LPSAsmb/PSIAsmb"/>
</dbReference>
<evidence type="ECO:0000313" key="4">
    <source>
        <dbReference type="EMBL" id="AOZ10584.1"/>
    </source>
</evidence>
<name>A0ABM6FF98_9BURK</name>
<dbReference type="Gene3D" id="1.25.40.10">
    <property type="entry name" value="Tetratricopeptide repeat domain"/>
    <property type="match status" value="1"/>
</dbReference>